<evidence type="ECO:0000313" key="7">
    <source>
        <dbReference type="EMBL" id="RRJ30760.1"/>
    </source>
</evidence>
<reference evidence="7 8" key="1">
    <citation type="submission" date="2018-11" db="EMBL/GenBank/DDBJ databases">
        <title>Taxonoimc description of Halomarina strain SPP-AMP-1.</title>
        <authorList>
            <person name="Pal Y."/>
            <person name="Srinivasana K."/>
            <person name="Verma A."/>
            <person name="Kumar P."/>
        </authorList>
    </citation>
    <scope>NUCLEOTIDE SEQUENCE [LARGE SCALE GENOMIC DNA]</scope>
    <source>
        <strain evidence="7 8">SPP-AMP-1</strain>
    </source>
</reference>
<evidence type="ECO:0000256" key="3">
    <source>
        <dbReference type="ARBA" id="ARBA00023274"/>
    </source>
</evidence>
<dbReference type="InterPro" id="IPR036838">
    <property type="entry name" value="Ribosomal_uS10_dom_sf"/>
</dbReference>
<dbReference type="InterPro" id="IPR001848">
    <property type="entry name" value="Ribosomal_uS10"/>
</dbReference>
<feature type="domain" description="Small ribosomal subunit protein uS10" evidence="6">
    <location>
        <begin position="6"/>
        <end position="99"/>
    </location>
</feature>
<keyword evidence="2 4" id="KW-0689">Ribosomal protein</keyword>
<dbReference type="GO" id="GO:0003735">
    <property type="term" value="F:structural constituent of ribosome"/>
    <property type="evidence" value="ECO:0007669"/>
    <property type="project" value="InterPro"/>
</dbReference>
<comment type="function">
    <text evidence="4">Involved in the binding of tRNA to the ribosomes.</text>
</comment>
<dbReference type="Pfam" id="PF00338">
    <property type="entry name" value="Ribosomal_S10"/>
    <property type="match status" value="1"/>
</dbReference>
<feature type="region of interest" description="Disordered" evidence="5">
    <location>
        <begin position="28"/>
        <end position="59"/>
    </location>
</feature>
<keyword evidence="8" id="KW-1185">Reference proteome</keyword>
<protein>
    <recommendedName>
        <fullName evidence="4">Small ribosomal subunit protein uS10</fullName>
    </recommendedName>
</protein>
<evidence type="ECO:0000256" key="1">
    <source>
        <dbReference type="ARBA" id="ARBA00007102"/>
    </source>
</evidence>
<feature type="compositionally biased region" description="Basic and acidic residues" evidence="5">
    <location>
        <begin position="31"/>
        <end position="47"/>
    </location>
</feature>
<accession>A0A3P3RDF6</accession>
<comment type="similarity">
    <text evidence="1 4">Belongs to the universal ribosomal protein uS10 family.</text>
</comment>
<evidence type="ECO:0000313" key="8">
    <source>
        <dbReference type="Proteomes" id="UP000282322"/>
    </source>
</evidence>
<sequence length="110" mass="12511">MTFVTTLRFTSGDRHVLDSVVNDIKQTARRKGVEMKGPHSKPPEDFRVPQSKCPGRDSKQFRPWRYTIYTRTIHILGHGTFARDTAARDFPDDIYVEADVDRITGGGTDT</sequence>
<comment type="caution">
    <text evidence="7">The sequence shown here is derived from an EMBL/GenBank/DDBJ whole genome shotgun (WGS) entry which is preliminary data.</text>
</comment>
<dbReference type="InterPro" id="IPR027486">
    <property type="entry name" value="Ribosomal_uS10_dom"/>
</dbReference>
<keyword evidence="3 4" id="KW-0687">Ribonucleoprotein</keyword>
<dbReference type="AlphaFoldDB" id="A0A3P3RDF6"/>
<evidence type="ECO:0000259" key="6">
    <source>
        <dbReference type="SMART" id="SM01403"/>
    </source>
</evidence>
<dbReference type="OrthoDB" id="333791at2157"/>
<dbReference type="SUPFAM" id="SSF54999">
    <property type="entry name" value="Ribosomal protein S10"/>
    <property type="match status" value="1"/>
</dbReference>
<organism evidence="7 8">
    <name type="scientific">Halocatena pleomorpha</name>
    <dbReference type="NCBI Taxonomy" id="1785090"/>
    <lineage>
        <taxon>Archaea</taxon>
        <taxon>Methanobacteriati</taxon>
        <taxon>Methanobacteriota</taxon>
        <taxon>Stenosarchaea group</taxon>
        <taxon>Halobacteria</taxon>
        <taxon>Halobacteriales</taxon>
        <taxon>Natronomonadaceae</taxon>
        <taxon>Halocatena</taxon>
    </lineage>
</organism>
<dbReference type="Proteomes" id="UP000282322">
    <property type="component" value="Unassembled WGS sequence"/>
</dbReference>
<dbReference type="Gene3D" id="3.30.70.600">
    <property type="entry name" value="Ribosomal protein S10 domain"/>
    <property type="match status" value="1"/>
</dbReference>
<proteinExistence type="inferred from homology"/>
<dbReference type="HAMAP" id="MF_00508">
    <property type="entry name" value="Ribosomal_uS10"/>
    <property type="match status" value="1"/>
</dbReference>
<dbReference type="GO" id="GO:0000049">
    <property type="term" value="F:tRNA binding"/>
    <property type="evidence" value="ECO:0007669"/>
    <property type="project" value="UniProtKB-UniRule"/>
</dbReference>
<evidence type="ECO:0000256" key="4">
    <source>
        <dbReference type="HAMAP-Rule" id="MF_00508"/>
    </source>
</evidence>
<evidence type="ECO:0000256" key="2">
    <source>
        <dbReference type="ARBA" id="ARBA00022980"/>
    </source>
</evidence>
<gene>
    <name evidence="4" type="primary">rps10</name>
    <name evidence="7" type="ORF">EIK79_09005</name>
</gene>
<evidence type="ECO:0000256" key="5">
    <source>
        <dbReference type="SAM" id="MobiDB-lite"/>
    </source>
</evidence>
<dbReference type="RefSeq" id="WP_124954793.1">
    <property type="nucleotide sequence ID" value="NZ_RRCH01000019.1"/>
</dbReference>
<dbReference type="GO" id="GO:1990904">
    <property type="term" value="C:ribonucleoprotein complex"/>
    <property type="evidence" value="ECO:0007669"/>
    <property type="project" value="UniProtKB-KW"/>
</dbReference>
<dbReference type="SMART" id="SM01403">
    <property type="entry name" value="Ribosomal_S10"/>
    <property type="match status" value="1"/>
</dbReference>
<comment type="subunit">
    <text evidence="4">Part of the 30S ribosomal subunit.</text>
</comment>
<name>A0A3P3RDF6_9EURY</name>
<dbReference type="GO" id="GO:0006412">
    <property type="term" value="P:translation"/>
    <property type="evidence" value="ECO:0007669"/>
    <property type="project" value="UniProtKB-UniRule"/>
</dbReference>
<dbReference type="GO" id="GO:0005840">
    <property type="term" value="C:ribosome"/>
    <property type="evidence" value="ECO:0007669"/>
    <property type="project" value="UniProtKB-KW"/>
</dbReference>
<dbReference type="EMBL" id="RRCH01000019">
    <property type="protein sequence ID" value="RRJ30760.1"/>
    <property type="molecule type" value="Genomic_DNA"/>
</dbReference>